<reference evidence="4" key="1">
    <citation type="submission" date="2021-04" db="EMBL/GenBank/DDBJ databases">
        <authorList>
            <consortium name="Wellcome Sanger Institute Data Sharing"/>
        </authorList>
    </citation>
    <scope>NUCLEOTIDE SEQUENCE [LARGE SCALE GENOMIC DNA]</scope>
</reference>
<dbReference type="AlphaFoldDB" id="A0A671XAR4"/>
<dbReference type="Proteomes" id="UP000472265">
    <property type="component" value="Chromosome 23"/>
</dbReference>
<organism evidence="4 5">
    <name type="scientific">Sparus aurata</name>
    <name type="common">Gilthead sea bream</name>
    <dbReference type="NCBI Taxonomy" id="8175"/>
    <lineage>
        <taxon>Eukaryota</taxon>
        <taxon>Metazoa</taxon>
        <taxon>Chordata</taxon>
        <taxon>Craniata</taxon>
        <taxon>Vertebrata</taxon>
        <taxon>Euteleostomi</taxon>
        <taxon>Actinopterygii</taxon>
        <taxon>Neopterygii</taxon>
        <taxon>Teleostei</taxon>
        <taxon>Neoteleostei</taxon>
        <taxon>Acanthomorphata</taxon>
        <taxon>Eupercaria</taxon>
        <taxon>Spariformes</taxon>
        <taxon>Sparidae</taxon>
        <taxon>Sparus</taxon>
    </lineage>
</organism>
<dbReference type="InParanoid" id="A0A671XAR4"/>
<evidence type="ECO:0000256" key="1">
    <source>
        <dbReference type="SAM" id="MobiDB-lite"/>
    </source>
</evidence>
<feature type="domain" description="LITAF" evidence="3">
    <location>
        <begin position="9"/>
        <end position="96"/>
    </location>
</feature>
<reference evidence="4" key="2">
    <citation type="submission" date="2025-08" db="UniProtKB">
        <authorList>
            <consortium name="Ensembl"/>
        </authorList>
    </citation>
    <scope>IDENTIFICATION</scope>
</reference>
<feature type="transmembrane region" description="Helical" evidence="2">
    <location>
        <begin position="53"/>
        <end position="74"/>
    </location>
</feature>
<dbReference type="Pfam" id="PF10601">
    <property type="entry name" value="zf-LITAF-like"/>
    <property type="match status" value="1"/>
</dbReference>
<keyword evidence="5" id="KW-1185">Reference proteome</keyword>
<accession>A0A671XAR4</accession>
<feature type="region of interest" description="Disordered" evidence="1">
    <location>
        <begin position="1"/>
        <end position="37"/>
    </location>
</feature>
<dbReference type="Ensembl" id="ENSSAUT00010050669.1">
    <property type="protein sequence ID" value="ENSSAUP00010048179.1"/>
    <property type="gene ID" value="ENSSAUG00010020072.1"/>
</dbReference>
<dbReference type="PROSITE" id="PS51837">
    <property type="entry name" value="LITAF"/>
    <property type="match status" value="1"/>
</dbReference>
<dbReference type="GeneTree" id="ENSGT00940000177139"/>
<sequence>MSSEQQTDTPSPYVLPGKPKLYTGGGGGSGGLDSTEGKRKYVSYETPLGSSPGMTTCTSLCVLACGCFLIPLFVKHFKDAYHTCPRCNRILHVEKKKCCK</sequence>
<keyword evidence="2" id="KW-0472">Membrane</keyword>
<evidence type="ECO:0000259" key="3">
    <source>
        <dbReference type="PROSITE" id="PS51837"/>
    </source>
</evidence>
<evidence type="ECO:0000313" key="4">
    <source>
        <dbReference type="Ensembl" id="ENSSAUP00010048179.1"/>
    </source>
</evidence>
<reference evidence="4" key="3">
    <citation type="submission" date="2025-09" db="UniProtKB">
        <authorList>
            <consortium name="Ensembl"/>
        </authorList>
    </citation>
    <scope>IDENTIFICATION</scope>
</reference>
<proteinExistence type="predicted"/>
<keyword evidence="2" id="KW-0812">Transmembrane</keyword>
<dbReference type="InterPro" id="IPR006629">
    <property type="entry name" value="LITAF"/>
</dbReference>
<feature type="compositionally biased region" description="Polar residues" evidence="1">
    <location>
        <begin position="1"/>
        <end position="10"/>
    </location>
</feature>
<name>A0A671XAR4_SPAAU</name>
<keyword evidence="2" id="KW-1133">Transmembrane helix</keyword>
<evidence type="ECO:0000256" key="2">
    <source>
        <dbReference type="SAM" id="Phobius"/>
    </source>
</evidence>
<protein>
    <recommendedName>
        <fullName evidence="3">LITAF domain-containing protein</fullName>
    </recommendedName>
</protein>
<evidence type="ECO:0000313" key="5">
    <source>
        <dbReference type="Proteomes" id="UP000472265"/>
    </source>
</evidence>